<dbReference type="RefSeq" id="WP_042675083.1">
    <property type="nucleotide sequence ID" value="NZ_JX627580.1"/>
</dbReference>
<dbReference type="EMBL" id="JX627580">
    <property type="protein sequence ID" value="AGO88239.1"/>
    <property type="molecule type" value="Genomic_DNA"/>
</dbReference>
<protein>
    <submittedName>
        <fullName evidence="2">Protein of unassigned function</fullName>
    </submittedName>
</protein>
<dbReference type="InterPro" id="IPR054189">
    <property type="entry name" value="DUF6894"/>
</dbReference>
<accession>A0A088B327</accession>
<evidence type="ECO:0000313" key="2">
    <source>
        <dbReference type="EMBL" id="AGO88239.1"/>
    </source>
</evidence>
<sequence>MPRYFFDIHNGLLLSRDAIGSECNGREGIRFEAMRALPSIARDEIPKDGDRQAFSVLVRDEDDITVYSATLTFAGLYIGDVPIPEREEPQT</sequence>
<geneLocation type="plasmid" evidence="2">
    <name>pMOC1</name>
</geneLocation>
<keyword evidence="2" id="KW-0614">Plasmid</keyword>
<proteinExistence type="predicted"/>
<name>A0A088B327_9HYPH</name>
<reference evidence="2" key="1">
    <citation type="journal article" date="2014" name="PLoS ONE">
        <title>Genome Information of Methylobacterium oryzae, a Plant-Probiotic Methylotroph in the Phyllosphere.</title>
        <authorList>
            <person name="Kwak M.J."/>
            <person name="Jeong H."/>
            <person name="Madhaiyan M."/>
            <person name="Lee Y."/>
            <person name="Sa T.M."/>
            <person name="Oh T.K."/>
            <person name="Kim J.F."/>
        </authorList>
    </citation>
    <scope>NUCLEOTIDE SEQUENCE</scope>
    <source>
        <strain evidence="2">CBMB20</strain>
        <plasmid evidence="2">pMOC1</plasmid>
    </source>
</reference>
<gene>
    <name evidence="2" type="ORF">MOC_1p0001</name>
</gene>
<organism evidence="2">
    <name type="scientific">Methylobacterium oryzae CBMB20</name>
    <dbReference type="NCBI Taxonomy" id="693986"/>
    <lineage>
        <taxon>Bacteria</taxon>
        <taxon>Pseudomonadati</taxon>
        <taxon>Pseudomonadota</taxon>
        <taxon>Alphaproteobacteria</taxon>
        <taxon>Hyphomicrobiales</taxon>
        <taxon>Methylobacteriaceae</taxon>
        <taxon>Methylobacterium</taxon>
    </lineage>
</organism>
<evidence type="ECO:0000259" key="1">
    <source>
        <dbReference type="Pfam" id="PF21834"/>
    </source>
</evidence>
<dbReference type="Pfam" id="PF21834">
    <property type="entry name" value="DUF6894"/>
    <property type="match status" value="1"/>
</dbReference>
<feature type="domain" description="DUF6894" evidence="1">
    <location>
        <begin position="3"/>
        <end position="72"/>
    </location>
</feature>
<dbReference type="AlphaFoldDB" id="A0A088B327"/>